<name>A0A1Y2LZV5_EPING</name>
<dbReference type="Proteomes" id="UP000193240">
    <property type="component" value="Unassembled WGS sequence"/>
</dbReference>
<gene>
    <name evidence="2" type="ORF">B5807_05643</name>
</gene>
<sequence length="138" mass="15242">MFEVDLEVSHWPAPPKELLSPVFTPVPMPPQPPVISKHYWPPPPLPVSKSTVSRFFPPSLPPPARKPTSSLLYESMPSPTRSEQEYIDLKTPRPAVVQAQTGMPMFLVEKTEGGAHLRTVSTPADLALFIKSLSSIPH</sequence>
<proteinExistence type="predicted"/>
<dbReference type="InParanoid" id="A0A1Y2LZV5"/>
<feature type="compositionally biased region" description="Polar residues" evidence="1">
    <location>
        <begin position="67"/>
        <end position="77"/>
    </location>
</feature>
<protein>
    <submittedName>
        <fullName evidence="2">Uncharacterized protein</fullName>
    </submittedName>
</protein>
<reference evidence="2 3" key="1">
    <citation type="journal article" date="2017" name="Genome Announc.">
        <title>Genome sequence of the saprophytic ascomycete Epicoccum nigrum ICMP 19927 strain isolated from New Zealand.</title>
        <authorList>
            <person name="Fokin M."/>
            <person name="Fleetwood D."/>
            <person name="Weir B.S."/>
            <person name="Villas-Boas S.G."/>
        </authorList>
    </citation>
    <scope>NUCLEOTIDE SEQUENCE [LARGE SCALE GENOMIC DNA]</scope>
    <source>
        <strain evidence="2 3">ICMP 19927</strain>
    </source>
</reference>
<evidence type="ECO:0000256" key="1">
    <source>
        <dbReference type="SAM" id="MobiDB-lite"/>
    </source>
</evidence>
<accession>A0A1Y2LZV5</accession>
<keyword evidence="3" id="KW-1185">Reference proteome</keyword>
<dbReference type="EMBL" id="KZ107844">
    <property type="protein sequence ID" value="OSS49273.1"/>
    <property type="molecule type" value="Genomic_DNA"/>
</dbReference>
<evidence type="ECO:0000313" key="2">
    <source>
        <dbReference type="EMBL" id="OSS49273.1"/>
    </source>
</evidence>
<feature type="region of interest" description="Disordered" evidence="1">
    <location>
        <begin position="58"/>
        <end position="77"/>
    </location>
</feature>
<dbReference type="AlphaFoldDB" id="A0A1Y2LZV5"/>
<evidence type="ECO:0000313" key="3">
    <source>
        <dbReference type="Proteomes" id="UP000193240"/>
    </source>
</evidence>
<organism evidence="2 3">
    <name type="scientific">Epicoccum nigrum</name>
    <name type="common">Soil fungus</name>
    <name type="synonym">Epicoccum purpurascens</name>
    <dbReference type="NCBI Taxonomy" id="105696"/>
    <lineage>
        <taxon>Eukaryota</taxon>
        <taxon>Fungi</taxon>
        <taxon>Dikarya</taxon>
        <taxon>Ascomycota</taxon>
        <taxon>Pezizomycotina</taxon>
        <taxon>Dothideomycetes</taxon>
        <taxon>Pleosporomycetidae</taxon>
        <taxon>Pleosporales</taxon>
        <taxon>Pleosporineae</taxon>
        <taxon>Didymellaceae</taxon>
        <taxon>Epicoccum</taxon>
    </lineage>
</organism>